<reference evidence="2" key="1">
    <citation type="submission" date="2020-02" db="EMBL/GenBank/DDBJ databases">
        <authorList>
            <person name="Meier V. D."/>
        </authorList>
    </citation>
    <scope>NUCLEOTIDE SEQUENCE</scope>
    <source>
        <strain evidence="2">AVDCRST_MAG12</strain>
    </source>
</reference>
<dbReference type="AlphaFoldDB" id="A0A6J4RF82"/>
<feature type="compositionally biased region" description="Basic and acidic residues" evidence="1">
    <location>
        <begin position="1"/>
        <end position="12"/>
    </location>
</feature>
<name>A0A6J4RF82_9ACTN</name>
<accession>A0A6J4RF82</accession>
<feature type="region of interest" description="Disordered" evidence="1">
    <location>
        <begin position="56"/>
        <end position="77"/>
    </location>
</feature>
<protein>
    <submittedName>
        <fullName evidence="2">Uncharacterized protein</fullName>
    </submittedName>
</protein>
<organism evidence="2">
    <name type="scientific">uncultured Rubrobacteraceae bacterium</name>
    <dbReference type="NCBI Taxonomy" id="349277"/>
    <lineage>
        <taxon>Bacteria</taxon>
        <taxon>Bacillati</taxon>
        <taxon>Actinomycetota</taxon>
        <taxon>Rubrobacteria</taxon>
        <taxon>Rubrobacterales</taxon>
        <taxon>Rubrobacteraceae</taxon>
        <taxon>environmental samples</taxon>
    </lineage>
</organism>
<feature type="region of interest" description="Disordered" evidence="1">
    <location>
        <begin position="1"/>
        <end position="43"/>
    </location>
</feature>
<evidence type="ECO:0000313" key="2">
    <source>
        <dbReference type="EMBL" id="CAA9472219.1"/>
    </source>
</evidence>
<sequence>MCGEREPEKEAPVSEATQGQQGIEDYSTSDSNTTTVENDKTPKGLLGSLLNLDILPSPQSDAYTVESGDSGDYSGPE</sequence>
<gene>
    <name evidence="2" type="ORF">AVDCRST_MAG12-873</name>
</gene>
<proteinExistence type="predicted"/>
<feature type="compositionally biased region" description="Polar residues" evidence="1">
    <location>
        <begin position="15"/>
        <end position="36"/>
    </location>
</feature>
<dbReference type="EMBL" id="CADCVK010000145">
    <property type="protein sequence ID" value="CAA9472219.1"/>
    <property type="molecule type" value="Genomic_DNA"/>
</dbReference>
<evidence type="ECO:0000256" key="1">
    <source>
        <dbReference type="SAM" id="MobiDB-lite"/>
    </source>
</evidence>